<dbReference type="AlphaFoldDB" id="A0A915D6V5"/>
<name>A0A915D6V5_9BILA</name>
<evidence type="ECO:0000313" key="2">
    <source>
        <dbReference type="WBParaSite" id="jg1596"/>
    </source>
</evidence>
<proteinExistence type="predicted"/>
<protein>
    <submittedName>
        <fullName evidence="2">Uncharacterized protein</fullName>
    </submittedName>
</protein>
<evidence type="ECO:0000313" key="1">
    <source>
        <dbReference type="Proteomes" id="UP000887574"/>
    </source>
</evidence>
<accession>A0A915D6V5</accession>
<sequence>MIELPVHYCVYRFCPCGAKAFASLAINDSWRCVLKTKRIEQTDTLETLKLIVCDDDVWNLSSDFSNKTLVDRCDRLKCANGMDTSGLKSLNHLTDAQMTYVSVGAIVAFVFLQQIEVGLVPSLYM</sequence>
<organism evidence="1 2">
    <name type="scientific">Ditylenchus dipsaci</name>
    <dbReference type="NCBI Taxonomy" id="166011"/>
    <lineage>
        <taxon>Eukaryota</taxon>
        <taxon>Metazoa</taxon>
        <taxon>Ecdysozoa</taxon>
        <taxon>Nematoda</taxon>
        <taxon>Chromadorea</taxon>
        <taxon>Rhabditida</taxon>
        <taxon>Tylenchina</taxon>
        <taxon>Tylenchomorpha</taxon>
        <taxon>Sphaerularioidea</taxon>
        <taxon>Anguinidae</taxon>
        <taxon>Anguininae</taxon>
        <taxon>Ditylenchus</taxon>
    </lineage>
</organism>
<keyword evidence="1" id="KW-1185">Reference proteome</keyword>
<dbReference type="WBParaSite" id="jg1596">
    <property type="protein sequence ID" value="jg1596"/>
    <property type="gene ID" value="jg1596"/>
</dbReference>
<reference evidence="2" key="1">
    <citation type="submission" date="2022-11" db="UniProtKB">
        <authorList>
            <consortium name="WormBaseParasite"/>
        </authorList>
    </citation>
    <scope>IDENTIFICATION</scope>
</reference>
<dbReference type="Proteomes" id="UP000887574">
    <property type="component" value="Unplaced"/>
</dbReference>